<dbReference type="InterPro" id="IPR000241">
    <property type="entry name" value="RlmKL-like_Mtase"/>
</dbReference>
<dbReference type="InterPro" id="IPR029063">
    <property type="entry name" value="SAM-dependent_MTases_sf"/>
</dbReference>
<dbReference type="PANTHER" id="PTHR14911:SF13">
    <property type="entry name" value="TRNA (GUANINE(6)-N2)-METHYLTRANSFERASE THUMP3"/>
    <property type="match status" value="1"/>
</dbReference>
<dbReference type="Gene3D" id="3.40.50.150">
    <property type="entry name" value="Vaccinia Virus protein VP39"/>
    <property type="match status" value="1"/>
</dbReference>
<accession>A0A2M7XGM5</accession>
<organism evidence="2 3">
    <name type="scientific">Candidatus Uhrbacteria bacterium CG_4_9_14_3_um_filter_41_35</name>
    <dbReference type="NCBI Taxonomy" id="1975034"/>
    <lineage>
        <taxon>Bacteria</taxon>
        <taxon>Candidatus Uhriibacteriota</taxon>
    </lineage>
</organism>
<comment type="caution">
    <text evidence="2">The sequence shown here is derived from an EMBL/GenBank/DDBJ whole genome shotgun (WGS) entry which is preliminary data.</text>
</comment>
<dbReference type="EMBL" id="PFWT01000003">
    <property type="protein sequence ID" value="PJA47028.1"/>
    <property type="molecule type" value="Genomic_DNA"/>
</dbReference>
<dbReference type="PANTHER" id="PTHR14911">
    <property type="entry name" value="THUMP DOMAIN-CONTAINING"/>
    <property type="match status" value="1"/>
</dbReference>
<evidence type="ECO:0000259" key="1">
    <source>
        <dbReference type="Pfam" id="PF01170"/>
    </source>
</evidence>
<feature type="domain" description="Ribosomal RNA large subunit methyltransferase K/L-like methyltransferase" evidence="1">
    <location>
        <begin position="187"/>
        <end position="238"/>
    </location>
</feature>
<proteinExistence type="predicted"/>
<dbReference type="GO" id="GO:0030488">
    <property type="term" value="P:tRNA methylation"/>
    <property type="evidence" value="ECO:0007669"/>
    <property type="project" value="TreeGrafter"/>
</dbReference>
<sequence length="406" mass="45005">MQTFTILGSNPELSLLEIKGLTGADPVNATELVAVFDDIDMELTKLNDKLGGIQKIGHIVGSIKRESRAELIEFLTSMIIGANYDGKITFGLSIYEFGDTKRARALQKDKDAIGLEVKKALKASGQPVRYVTSRDPNLSAVTVTKNKMLASGGEFVFLVSERETLVGLTSAVQDYEDWSKRDFDRPRRDAKRGMLPPKLARMLINITGVQPEGKTLLDPFCGSGTVLMEGALLGFEKLRGSDILEMAISDTEQNMGWLKNSGYDVPSYKLYVTTAVNIGAHIEPETIDAIATEPFLGVPRQGSETYAEVTTAVNELEKLYTDCFSALYKTLKPDGVVVLVNPVHFVKEVARTGDTRNLVQKEHTFEVPMNAVMRKIGFSTDPEYNNDILYRREGQFVGRRVMKFIK</sequence>
<protein>
    <recommendedName>
        <fullName evidence="1">Ribosomal RNA large subunit methyltransferase K/L-like methyltransferase domain-containing protein</fullName>
    </recommendedName>
</protein>
<dbReference type="AlphaFoldDB" id="A0A2M7XGM5"/>
<dbReference type="GO" id="GO:0016423">
    <property type="term" value="F:tRNA (guanine) methyltransferase activity"/>
    <property type="evidence" value="ECO:0007669"/>
    <property type="project" value="TreeGrafter"/>
</dbReference>
<name>A0A2M7XGM5_9BACT</name>
<dbReference type="SUPFAM" id="SSF53335">
    <property type="entry name" value="S-adenosyl-L-methionine-dependent methyltransferases"/>
    <property type="match status" value="1"/>
</dbReference>
<gene>
    <name evidence="2" type="ORF">CO173_00435</name>
</gene>
<evidence type="ECO:0000313" key="2">
    <source>
        <dbReference type="EMBL" id="PJA47028.1"/>
    </source>
</evidence>
<dbReference type="Proteomes" id="UP000231263">
    <property type="component" value="Unassembled WGS sequence"/>
</dbReference>
<dbReference type="Pfam" id="PF01170">
    <property type="entry name" value="UPF0020"/>
    <property type="match status" value="1"/>
</dbReference>
<evidence type="ECO:0000313" key="3">
    <source>
        <dbReference type="Proteomes" id="UP000231263"/>
    </source>
</evidence>
<reference evidence="3" key="1">
    <citation type="submission" date="2017-09" db="EMBL/GenBank/DDBJ databases">
        <title>Depth-based differentiation of microbial function through sediment-hosted aquifers and enrichment of novel symbionts in the deep terrestrial subsurface.</title>
        <authorList>
            <person name="Probst A.J."/>
            <person name="Ladd B."/>
            <person name="Jarett J.K."/>
            <person name="Geller-Mcgrath D.E."/>
            <person name="Sieber C.M.K."/>
            <person name="Emerson J.B."/>
            <person name="Anantharaman K."/>
            <person name="Thomas B.C."/>
            <person name="Malmstrom R."/>
            <person name="Stieglmeier M."/>
            <person name="Klingl A."/>
            <person name="Woyke T."/>
            <person name="Ryan C.M."/>
            <person name="Banfield J.F."/>
        </authorList>
    </citation>
    <scope>NUCLEOTIDE SEQUENCE [LARGE SCALE GENOMIC DNA]</scope>
</reference>